<evidence type="ECO:0000259" key="9">
    <source>
        <dbReference type="PROSITE" id="PS50249"/>
    </source>
</evidence>
<dbReference type="Gene3D" id="3.20.20.60">
    <property type="entry name" value="Phosphoenolpyruvate-binding domains"/>
    <property type="match status" value="1"/>
</dbReference>
<dbReference type="Gene3D" id="1.20.58.80">
    <property type="entry name" value="Phosphotransferase system, lactose/cellobiose-type IIA subunit"/>
    <property type="match status" value="1"/>
</dbReference>
<evidence type="ECO:0000256" key="7">
    <source>
        <dbReference type="ARBA" id="ARBA00022833"/>
    </source>
</evidence>
<dbReference type="SMART" id="SM00232">
    <property type="entry name" value="JAB_MPN"/>
    <property type="match status" value="1"/>
</dbReference>
<evidence type="ECO:0000256" key="8">
    <source>
        <dbReference type="ARBA" id="ARBA00023049"/>
    </source>
</evidence>
<evidence type="ECO:0000256" key="4">
    <source>
        <dbReference type="ARBA" id="ARBA00022723"/>
    </source>
</evidence>
<evidence type="ECO:0000256" key="5">
    <source>
        <dbReference type="ARBA" id="ARBA00022786"/>
    </source>
</evidence>
<dbReference type="SUPFAM" id="SSF140856">
    <property type="entry name" value="USP8 N-terminal domain-like"/>
    <property type="match status" value="1"/>
</dbReference>
<dbReference type="CDD" id="cd08066">
    <property type="entry name" value="MPN_AMSH_like"/>
    <property type="match status" value="1"/>
</dbReference>
<proteinExistence type="inferred from homology"/>
<dbReference type="PANTHER" id="PTHR12947">
    <property type="entry name" value="AMSH-LIKE PROTEASE"/>
    <property type="match status" value="1"/>
</dbReference>
<dbReference type="EMBL" id="JADGIZ020000044">
    <property type="protein sequence ID" value="KAL2913569.1"/>
    <property type="molecule type" value="Genomic_DNA"/>
</dbReference>
<keyword evidence="4" id="KW-0479">Metal-binding</keyword>
<comment type="cofactor">
    <cofactor evidence="1">
        <name>Zn(2+)</name>
        <dbReference type="ChEBI" id="CHEBI:29105"/>
    </cofactor>
</comment>
<keyword evidence="6" id="KW-0378">Hydrolase</keyword>
<reference evidence="10 11" key="1">
    <citation type="submission" date="2023-09" db="EMBL/GenBank/DDBJ databases">
        <title>Pangenome analysis of Batrachochytrium dendrobatidis and related Chytrids.</title>
        <authorList>
            <person name="Yacoub M.N."/>
            <person name="Stajich J.E."/>
            <person name="James T.Y."/>
        </authorList>
    </citation>
    <scope>NUCLEOTIDE SEQUENCE [LARGE SCALE GENOMIC DNA]</scope>
    <source>
        <strain evidence="10 11">JEL0888</strain>
    </source>
</reference>
<evidence type="ECO:0000313" key="10">
    <source>
        <dbReference type="EMBL" id="KAL2913569.1"/>
    </source>
</evidence>
<comment type="similarity">
    <text evidence="2">Belongs to the peptidase M67C family.</text>
</comment>
<keyword evidence="7" id="KW-0862">Zinc</keyword>
<dbReference type="PROSITE" id="PS50249">
    <property type="entry name" value="MPN"/>
    <property type="match status" value="1"/>
</dbReference>
<evidence type="ECO:0000256" key="6">
    <source>
        <dbReference type="ARBA" id="ARBA00022801"/>
    </source>
</evidence>
<feature type="domain" description="MPN" evidence="9">
    <location>
        <begin position="131"/>
        <end position="261"/>
    </location>
</feature>
<evidence type="ECO:0000313" key="11">
    <source>
        <dbReference type="Proteomes" id="UP001527925"/>
    </source>
</evidence>
<accession>A0ABR4N237</accession>
<dbReference type="InterPro" id="IPR037518">
    <property type="entry name" value="MPN"/>
</dbReference>
<dbReference type="InterPro" id="IPR000555">
    <property type="entry name" value="JAMM/MPN+_dom"/>
</dbReference>
<evidence type="ECO:0000256" key="2">
    <source>
        <dbReference type="ARBA" id="ARBA00010981"/>
    </source>
</evidence>
<dbReference type="SUPFAM" id="SSF102712">
    <property type="entry name" value="JAB1/MPN domain"/>
    <property type="match status" value="1"/>
</dbReference>
<dbReference type="Gene3D" id="3.40.140.10">
    <property type="entry name" value="Cytidine Deaminase, domain 2"/>
    <property type="match status" value="1"/>
</dbReference>
<keyword evidence="11" id="KW-1185">Reference proteome</keyword>
<evidence type="ECO:0000256" key="1">
    <source>
        <dbReference type="ARBA" id="ARBA00001947"/>
    </source>
</evidence>
<evidence type="ECO:0000256" key="3">
    <source>
        <dbReference type="ARBA" id="ARBA00022670"/>
    </source>
</evidence>
<name>A0ABR4N237_9FUNG</name>
<protein>
    <recommendedName>
        <fullName evidence="9">MPN domain-containing protein</fullName>
    </recommendedName>
</protein>
<dbReference type="InterPro" id="IPR015063">
    <property type="entry name" value="USP8_dimer"/>
</dbReference>
<dbReference type="InterPro" id="IPR040442">
    <property type="entry name" value="Pyrv_kinase-like_dom_sf"/>
</dbReference>
<keyword evidence="8" id="KW-0482">Metalloprotease</keyword>
<sequence>MLSKRSEVQVDVTRPIRGDIVGGSSADIILKQARIYASERNFSMEYVMLMRYSLLAVSELKKHPEFGLKSSEPDIMRMREAGDIACSIALDRLEVLKPLLVKRFEQLEAAQLEKRRHADVFEDSRVDGLRVLNLPRTLMARFLEKAKANTRNNLETCGILCGRLAKNAFTITTLVIPKQKATSDSCSTTNEEELFEFQDTRDLITLGWIHTHPTQSCFMSSVDLHTHCSYQLMLPEAIAIVMAPSRSPSQGIFRLTDPPGMDVIAACRNPQMFHPHDGFEGQLYESAGEGHVRVADGPLDVRASRIVGGYEERLRKGVGAFNLDGKMIDMPVVKWAQRLLAKAESIAEIDKASGPASP</sequence>
<organism evidence="10 11">
    <name type="scientific">Polyrhizophydium stewartii</name>
    <dbReference type="NCBI Taxonomy" id="2732419"/>
    <lineage>
        <taxon>Eukaryota</taxon>
        <taxon>Fungi</taxon>
        <taxon>Fungi incertae sedis</taxon>
        <taxon>Chytridiomycota</taxon>
        <taxon>Chytridiomycota incertae sedis</taxon>
        <taxon>Chytridiomycetes</taxon>
        <taxon>Rhizophydiales</taxon>
        <taxon>Rhizophydiales incertae sedis</taxon>
        <taxon>Polyrhizophydium</taxon>
    </lineage>
</organism>
<keyword evidence="5" id="KW-0833">Ubl conjugation pathway</keyword>
<dbReference type="Proteomes" id="UP001527925">
    <property type="component" value="Unassembled WGS sequence"/>
</dbReference>
<dbReference type="Pfam" id="PF01398">
    <property type="entry name" value="JAB"/>
    <property type="match status" value="1"/>
</dbReference>
<comment type="caution">
    <text evidence="10">The sequence shown here is derived from an EMBL/GenBank/DDBJ whole genome shotgun (WGS) entry which is preliminary data.</text>
</comment>
<gene>
    <name evidence="10" type="ORF">HK105_206871</name>
</gene>
<dbReference type="PANTHER" id="PTHR12947:SF13">
    <property type="entry name" value="FI19924P1"/>
    <property type="match status" value="1"/>
</dbReference>
<dbReference type="Pfam" id="PF08969">
    <property type="entry name" value="USP8_dimer"/>
    <property type="match status" value="1"/>
</dbReference>
<dbReference type="InterPro" id="IPR044098">
    <property type="entry name" value="STAMBP/STALP-like_MPN"/>
</dbReference>
<keyword evidence="3" id="KW-0645">Protease</keyword>